<organism evidence="2">
    <name type="scientific">marine sediment metagenome</name>
    <dbReference type="NCBI Taxonomy" id="412755"/>
    <lineage>
        <taxon>unclassified sequences</taxon>
        <taxon>metagenomes</taxon>
        <taxon>ecological metagenomes</taxon>
    </lineage>
</organism>
<dbReference type="Gene3D" id="6.10.250.3110">
    <property type="match status" value="1"/>
</dbReference>
<gene>
    <name evidence="2" type="ORF">S06H3_29578</name>
</gene>
<name>X1NU54_9ZZZZ</name>
<proteinExistence type="predicted"/>
<dbReference type="AlphaFoldDB" id="X1NU54"/>
<comment type="caution">
    <text evidence="2">The sequence shown here is derived from an EMBL/GenBank/DDBJ whole genome shotgun (WGS) entry which is preliminary data.</text>
</comment>
<evidence type="ECO:0000256" key="1">
    <source>
        <dbReference type="SAM" id="Coils"/>
    </source>
</evidence>
<accession>X1NU54</accession>
<feature type="non-terminal residue" evidence="2">
    <location>
        <position position="197"/>
    </location>
</feature>
<evidence type="ECO:0000313" key="2">
    <source>
        <dbReference type="EMBL" id="GAI22189.1"/>
    </source>
</evidence>
<keyword evidence="1" id="KW-0175">Coiled coil</keyword>
<sequence>MIRVHEGKPTEVAHRLVDLHLLARRIGVRPLLRAGRMEIEGFITEKPKPSRTPGKDRRWAVGVKLNGGKREYFEEPLDFYNPETGQLETCLCMEKDTVVVTARRAPGISDKLEDFVWLSYPAGRVQKKLINRIGKLMQERAGIENELHSLRVERDKYEIEANRNASEWESMTKKLKSLEEENTRLKEQIDHLQSLLP</sequence>
<protein>
    <submittedName>
        <fullName evidence="2">Uncharacterized protein</fullName>
    </submittedName>
</protein>
<feature type="coiled-coil region" evidence="1">
    <location>
        <begin position="126"/>
        <end position="195"/>
    </location>
</feature>
<reference evidence="2" key="1">
    <citation type="journal article" date="2014" name="Front. Microbiol.">
        <title>High frequency of phylogenetically diverse reductive dehalogenase-homologous genes in deep subseafloor sedimentary metagenomes.</title>
        <authorList>
            <person name="Kawai M."/>
            <person name="Futagami T."/>
            <person name="Toyoda A."/>
            <person name="Takaki Y."/>
            <person name="Nishi S."/>
            <person name="Hori S."/>
            <person name="Arai W."/>
            <person name="Tsubouchi T."/>
            <person name="Morono Y."/>
            <person name="Uchiyama I."/>
            <person name="Ito T."/>
            <person name="Fujiyama A."/>
            <person name="Inagaki F."/>
            <person name="Takami H."/>
        </authorList>
    </citation>
    <scope>NUCLEOTIDE SEQUENCE</scope>
    <source>
        <strain evidence="2">Expedition CK06-06</strain>
    </source>
</reference>
<dbReference type="EMBL" id="BARV01017339">
    <property type="protein sequence ID" value="GAI22189.1"/>
    <property type="molecule type" value="Genomic_DNA"/>
</dbReference>